<keyword evidence="7 9" id="KW-0472">Membrane</keyword>
<dbReference type="EMBL" id="SORI01000012">
    <property type="protein sequence ID" value="TDY59564.1"/>
    <property type="molecule type" value="Genomic_DNA"/>
</dbReference>
<comment type="similarity">
    <text evidence="2 9">Belongs to the membrane-bound acyltransferase family.</text>
</comment>
<feature type="transmembrane region" description="Helical" evidence="10">
    <location>
        <begin position="7"/>
        <end position="27"/>
    </location>
</feature>
<evidence type="ECO:0000256" key="6">
    <source>
        <dbReference type="ARBA" id="ARBA00022989"/>
    </source>
</evidence>
<evidence type="ECO:0000256" key="5">
    <source>
        <dbReference type="ARBA" id="ARBA00022692"/>
    </source>
</evidence>
<evidence type="ECO:0000256" key="9">
    <source>
        <dbReference type="PIRNR" id="PIRNR016636"/>
    </source>
</evidence>
<dbReference type="InterPro" id="IPR024194">
    <property type="entry name" value="Ac/AlaTfrase_AlgI/DltB"/>
</dbReference>
<keyword evidence="3 9" id="KW-1003">Cell membrane</keyword>
<dbReference type="InterPro" id="IPR004299">
    <property type="entry name" value="MBOAT_fam"/>
</dbReference>
<keyword evidence="12" id="KW-1185">Reference proteome</keyword>
<dbReference type="AlphaFoldDB" id="A0A4R8M3H5"/>
<keyword evidence="4 9" id="KW-0808">Transferase</keyword>
<name>A0A4R8M3H5_9BACT</name>
<evidence type="ECO:0000256" key="7">
    <source>
        <dbReference type="ARBA" id="ARBA00023136"/>
    </source>
</evidence>
<dbReference type="PIRSF" id="PIRSF016636">
    <property type="entry name" value="AlgI_DltB"/>
    <property type="match status" value="1"/>
</dbReference>
<evidence type="ECO:0000256" key="2">
    <source>
        <dbReference type="ARBA" id="ARBA00010323"/>
    </source>
</evidence>
<accession>A0A4R8M3H5</accession>
<keyword evidence="5 10" id="KW-0812">Transmembrane</keyword>
<dbReference type="PIRSF" id="PIRSF500217">
    <property type="entry name" value="AlgI"/>
    <property type="match status" value="1"/>
</dbReference>
<evidence type="ECO:0000313" key="12">
    <source>
        <dbReference type="Proteomes" id="UP000295066"/>
    </source>
</evidence>
<sequence>MVFSSVVFLFAFLPTVLIGYYLLNPIFRNVFLLCSSLFFYTWGEPKFIFVMIASIAINYIIGMLIDKIYLLMGKKGSVFVLAGGVLLNLALLVYFKYFNFIVLNLNNIFNLNLVVQNIALPIGISFFTFQGMSYIIDLYRREIPVQRNPISVALYISLFPQLIAGPIVRYSDIYLQINERKIDVEKFAQGIKRFIIGLSKKILLANVLGEVADLIFGTPFNQVDSLTAWLGIICYTMQIYFDFSGYSDMAIGLGKMFGFDFMENFNLPYISKSITEFWRRWHISLSTWFRDYLYIPLGGNRSGNVYFNLLLVFVATGLWHGAAWNFLCWGLWHGLFLIIERIVKKKGIRTSAPGLIKWGYTMFVVVIGWVLFRADGIQGAFHYLMSMFNFIERDFIRFSVWYYLDRHVLFTLFVAGVLSSHLPSYIMEKIKNAKCVMFVQPATLLFLMVLCVVFVVNSSYNPFIYFRF</sequence>
<evidence type="ECO:0000256" key="10">
    <source>
        <dbReference type="SAM" id="Phobius"/>
    </source>
</evidence>
<dbReference type="RefSeq" id="WP_133957957.1">
    <property type="nucleotide sequence ID" value="NZ_SORI01000012.1"/>
</dbReference>
<organism evidence="11 12">
    <name type="scientific">Aminivibrio pyruvatiphilus</name>
    <dbReference type="NCBI Taxonomy" id="1005740"/>
    <lineage>
        <taxon>Bacteria</taxon>
        <taxon>Thermotogati</taxon>
        <taxon>Synergistota</taxon>
        <taxon>Synergistia</taxon>
        <taxon>Synergistales</taxon>
        <taxon>Aminobacteriaceae</taxon>
        <taxon>Aminivibrio</taxon>
    </lineage>
</organism>
<feature type="transmembrane region" description="Helical" evidence="10">
    <location>
        <begin position="226"/>
        <end position="246"/>
    </location>
</feature>
<keyword evidence="6 10" id="KW-1133">Transmembrane helix</keyword>
<feature type="transmembrane region" description="Helical" evidence="10">
    <location>
        <begin position="118"/>
        <end position="139"/>
    </location>
</feature>
<feature type="transmembrane region" description="Helical" evidence="10">
    <location>
        <begin position="438"/>
        <end position="460"/>
    </location>
</feature>
<dbReference type="OrthoDB" id="9805788at2"/>
<dbReference type="Pfam" id="PF03062">
    <property type="entry name" value="MBOAT"/>
    <property type="match status" value="1"/>
</dbReference>
<keyword evidence="8 9" id="KW-0012">Acyltransferase</keyword>
<dbReference type="InterPro" id="IPR051085">
    <property type="entry name" value="MB_O-acyltransferase"/>
</dbReference>
<feature type="transmembrane region" description="Helical" evidence="10">
    <location>
        <begin position="407"/>
        <end position="426"/>
    </location>
</feature>
<dbReference type="GO" id="GO:0042121">
    <property type="term" value="P:alginic acid biosynthetic process"/>
    <property type="evidence" value="ECO:0007669"/>
    <property type="project" value="InterPro"/>
</dbReference>
<evidence type="ECO:0000313" key="11">
    <source>
        <dbReference type="EMBL" id="TDY59564.1"/>
    </source>
</evidence>
<protein>
    <submittedName>
        <fullName evidence="11">Alginate O-acetyltransferase complex protein AlgI</fullName>
    </submittedName>
</protein>
<dbReference type="InterPro" id="IPR028362">
    <property type="entry name" value="AlgI"/>
</dbReference>
<dbReference type="GO" id="GO:0005886">
    <property type="term" value="C:plasma membrane"/>
    <property type="evidence" value="ECO:0007669"/>
    <property type="project" value="UniProtKB-SubCell"/>
</dbReference>
<feature type="transmembrane region" description="Helical" evidence="10">
    <location>
        <begin position="355"/>
        <end position="372"/>
    </location>
</feature>
<evidence type="ECO:0000256" key="1">
    <source>
        <dbReference type="ARBA" id="ARBA00004651"/>
    </source>
</evidence>
<dbReference type="PANTHER" id="PTHR13285">
    <property type="entry name" value="ACYLTRANSFERASE"/>
    <property type="match status" value="1"/>
</dbReference>
<proteinExistence type="inferred from homology"/>
<feature type="transmembrane region" description="Helical" evidence="10">
    <location>
        <begin position="303"/>
        <end position="320"/>
    </location>
</feature>
<reference evidence="11 12" key="1">
    <citation type="submission" date="2019-03" db="EMBL/GenBank/DDBJ databases">
        <title>Genomic Encyclopedia of Type Strains, Phase IV (KMG-IV): sequencing the most valuable type-strain genomes for metagenomic binning, comparative biology and taxonomic classification.</title>
        <authorList>
            <person name="Goeker M."/>
        </authorList>
    </citation>
    <scope>NUCLEOTIDE SEQUENCE [LARGE SCALE GENOMIC DNA]</scope>
    <source>
        <strain evidence="11 12">DSM 25964</strain>
    </source>
</reference>
<dbReference type="PANTHER" id="PTHR13285:SF23">
    <property type="entry name" value="TEICHOIC ACID D-ALANYLTRANSFERASE"/>
    <property type="match status" value="1"/>
</dbReference>
<dbReference type="Proteomes" id="UP000295066">
    <property type="component" value="Unassembled WGS sequence"/>
</dbReference>
<evidence type="ECO:0000256" key="3">
    <source>
        <dbReference type="ARBA" id="ARBA00022475"/>
    </source>
</evidence>
<comment type="caution">
    <text evidence="11">The sequence shown here is derived from an EMBL/GenBank/DDBJ whole genome shotgun (WGS) entry which is preliminary data.</text>
</comment>
<evidence type="ECO:0000256" key="4">
    <source>
        <dbReference type="ARBA" id="ARBA00022679"/>
    </source>
</evidence>
<feature type="transmembrane region" description="Helical" evidence="10">
    <location>
        <begin position="77"/>
        <end position="98"/>
    </location>
</feature>
<dbReference type="GO" id="GO:0016746">
    <property type="term" value="F:acyltransferase activity"/>
    <property type="evidence" value="ECO:0007669"/>
    <property type="project" value="UniProtKB-KW"/>
</dbReference>
<comment type="subcellular location">
    <subcellularLocation>
        <location evidence="1">Cell membrane</location>
        <topology evidence="1">Multi-pass membrane protein</topology>
    </subcellularLocation>
</comment>
<feature type="transmembrane region" description="Helical" evidence="10">
    <location>
        <begin position="47"/>
        <end position="65"/>
    </location>
</feature>
<gene>
    <name evidence="11" type="ORF">C8D99_11273</name>
</gene>
<evidence type="ECO:0000256" key="8">
    <source>
        <dbReference type="ARBA" id="ARBA00023315"/>
    </source>
</evidence>